<feature type="transmembrane region" description="Helical" evidence="1">
    <location>
        <begin position="511"/>
        <end position="533"/>
    </location>
</feature>
<feature type="transmembrane region" description="Helical" evidence="1">
    <location>
        <begin position="225"/>
        <end position="249"/>
    </location>
</feature>
<accession>A0A3P1T199</accession>
<reference evidence="2 3" key="1">
    <citation type="submission" date="2018-11" db="EMBL/GenBank/DDBJ databases">
        <title>Genomes From Bacteria Associated with the Canine Oral Cavity: a Test Case for Automated Genome-Based Taxonomic Assignment.</title>
        <authorList>
            <person name="Coil D.A."/>
            <person name="Jospin G."/>
            <person name="Darling A.E."/>
            <person name="Wallis C."/>
            <person name="Davis I.J."/>
            <person name="Harris S."/>
            <person name="Eisen J.A."/>
            <person name="Holcombe L.J."/>
            <person name="O'Flynn C."/>
        </authorList>
    </citation>
    <scope>NUCLEOTIDE SEQUENCE [LARGE SCALE GENOMIC DNA]</scope>
    <source>
        <strain evidence="2 3">OH887_COT-365</strain>
    </source>
</reference>
<feature type="transmembrane region" description="Helical" evidence="1">
    <location>
        <begin position="394"/>
        <end position="421"/>
    </location>
</feature>
<dbReference type="Pfam" id="PF12679">
    <property type="entry name" value="ABC2_membrane_2"/>
    <property type="match status" value="1"/>
</dbReference>
<dbReference type="PANTHER" id="PTHR37305">
    <property type="entry name" value="INTEGRAL MEMBRANE PROTEIN-RELATED"/>
    <property type="match status" value="1"/>
</dbReference>
<feature type="transmembrane region" description="Helical" evidence="1">
    <location>
        <begin position="354"/>
        <end position="374"/>
    </location>
</feature>
<evidence type="ECO:0000313" key="3">
    <source>
        <dbReference type="Proteomes" id="UP000280819"/>
    </source>
</evidence>
<comment type="caution">
    <text evidence="2">The sequence shown here is derived from an EMBL/GenBank/DDBJ whole genome shotgun (WGS) entry which is preliminary data.</text>
</comment>
<feature type="transmembrane region" description="Helical" evidence="1">
    <location>
        <begin position="295"/>
        <end position="315"/>
    </location>
</feature>
<dbReference type="GO" id="GO:0005886">
    <property type="term" value="C:plasma membrane"/>
    <property type="evidence" value="ECO:0007669"/>
    <property type="project" value="UniProtKB-SubCell"/>
</dbReference>
<gene>
    <name evidence="2" type="ORF">EII34_15305</name>
</gene>
<feature type="transmembrane region" description="Helical" evidence="1">
    <location>
        <begin position="433"/>
        <end position="456"/>
    </location>
</feature>
<organism evidence="2 3">
    <name type="scientific">Arachnia propionica</name>
    <dbReference type="NCBI Taxonomy" id="1750"/>
    <lineage>
        <taxon>Bacteria</taxon>
        <taxon>Bacillati</taxon>
        <taxon>Actinomycetota</taxon>
        <taxon>Actinomycetes</taxon>
        <taxon>Propionibacteriales</taxon>
        <taxon>Propionibacteriaceae</taxon>
        <taxon>Arachnia</taxon>
    </lineage>
</organism>
<dbReference type="PANTHER" id="PTHR37305:SF1">
    <property type="entry name" value="MEMBRANE PROTEIN"/>
    <property type="match status" value="1"/>
</dbReference>
<proteinExistence type="predicted"/>
<feature type="transmembrane region" description="Helical" evidence="1">
    <location>
        <begin position="72"/>
        <end position="93"/>
    </location>
</feature>
<feature type="transmembrane region" description="Helical" evidence="1">
    <location>
        <begin position="463"/>
        <end position="485"/>
    </location>
</feature>
<dbReference type="AlphaFoldDB" id="A0A3P1T199"/>
<feature type="transmembrane region" description="Helical" evidence="1">
    <location>
        <begin position="155"/>
        <end position="176"/>
    </location>
</feature>
<keyword evidence="1" id="KW-0472">Membrane</keyword>
<dbReference type="OrthoDB" id="5142620at2"/>
<keyword evidence="1" id="KW-1133">Transmembrane helix</keyword>
<dbReference type="GO" id="GO:0140359">
    <property type="term" value="F:ABC-type transporter activity"/>
    <property type="evidence" value="ECO:0007669"/>
    <property type="project" value="InterPro"/>
</dbReference>
<evidence type="ECO:0000256" key="1">
    <source>
        <dbReference type="SAM" id="Phobius"/>
    </source>
</evidence>
<name>A0A3P1T199_9ACTN</name>
<sequence length="540" mass="56246">MSTLALIQRGIRPRLLPVATIVVSLLALTCLGLWMSRSLDAALYESLPEAMLAVAGIPVGAGIEVMAYSQMIAFVGALAAAGHAVAVGSDLIAGEEQDRTLPMLLAHPVSRIQVVGARLVTLIATVTLTALGLWLGSRAAAWLFGVELGQAHLGALAVALGANALFSGAVSFGVGAATGNHGLAAGIGGAVVLLGWLLAGLLPMSSHTEHLADLIPWSWYSRPQVIVGGLDGGRLALLLGGAALLVVLGGTRFLTRDLRSTAPAPWRDRLPRWLRPSHSRGPSLTGFLLSRRRTLFGITALVMVALMGVLMGVMFEQMAPQLESMVETMPPQVLQVFGATDMATPAGFYWAETLSLSAPAAVITLGVAVAHGLAADERGRRLAMLLPATSRMRLLGATLSTQVVLVTALAVLTGLGIWAGARLGHLDLPVTHIASATLHLAALGVFVSATAFLAAAASGRPAVTIWTAVVVGVGGHALEVVRAMGPGDPLWARLSPFHWYGSSRPLHDGVAWGHVAVLLIGAALLWALSFPLFQRRDLRK</sequence>
<dbReference type="EMBL" id="RQZG01000027">
    <property type="protein sequence ID" value="RRD03139.1"/>
    <property type="molecule type" value="Genomic_DNA"/>
</dbReference>
<feature type="transmembrane region" description="Helical" evidence="1">
    <location>
        <begin position="15"/>
        <end position="35"/>
    </location>
</feature>
<dbReference type="RefSeq" id="WP_124846040.1">
    <property type="nucleotide sequence ID" value="NZ_RQZG01000027.1"/>
</dbReference>
<feature type="transmembrane region" description="Helical" evidence="1">
    <location>
        <begin position="114"/>
        <end position="135"/>
    </location>
</feature>
<evidence type="ECO:0000313" key="2">
    <source>
        <dbReference type="EMBL" id="RRD03139.1"/>
    </source>
</evidence>
<keyword evidence="1" id="KW-0812">Transmembrane</keyword>
<protein>
    <submittedName>
        <fullName evidence="2">Uncharacterized protein</fullName>
    </submittedName>
</protein>
<dbReference type="Proteomes" id="UP000280819">
    <property type="component" value="Unassembled WGS sequence"/>
</dbReference>
<feature type="transmembrane region" description="Helical" evidence="1">
    <location>
        <begin position="183"/>
        <end position="205"/>
    </location>
</feature>